<evidence type="ECO:0000313" key="1">
    <source>
        <dbReference type="EMBL" id="ETO09698.1"/>
    </source>
</evidence>
<evidence type="ECO:0000313" key="2">
    <source>
        <dbReference type="Proteomes" id="UP000023152"/>
    </source>
</evidence>
<proteinExistence type="predicted"/>
<sequence>MVKRQKLKTPRKHLKKTIFAKRNNEERNLFSFYVIVSILPQVESFGYGNLRHLRSQANIDNSIKDARQIPCNNPIVQVRHLSSNRCLTAIDKNDEVEKGISLSSKHVYDNDDYVHMNLDNGIRIYLTKCDDPKYMEQSKWILHCCDNSMLECDKFVDKPTETTWLTYDTYIQLESAFAPFKHKCLSTTAFWKNGRDHELLLLPDCNKISYHDINDSGLQEIRLQSDKWAFNDWENTETIQTNHKVTIMNIKCPGCIAPFSSEVNQKLDQVLAEGFSCDTGVETGPRFDFAFQLVDTSKLHKEEL</sequence>
<dbReference type="Proteomes" id="UP000023152">
    <property type="component" value="Unassembled WGS sequence"/>
</dbReference>
<gene>
    <name evidence="1" type="ORF">RFI_27682</name>
</gene>
<name>X6M6S9_RETFI</name>
<protein>
    <submittedName>
        <fullName evidence="1">Uncharacterized protein</fullName>
    </submittedName>
</protein>
<comment type="caution">
    <text evidence="1">The sequence shown here is derived from an EMBL/GenBank/DDBJ whole genome shotgun (WGS) entry which is preliminary data.</text>
</comment>
<reference evidence="1 2" key="1">
    <citation type="journal article" date="2013" name="Curr. Biol.">
        <title>The Genome of the Foraminiferan Reticulomyxa filosa.</title>
        <authorList>
            <person name="Glockner G."/>
            <person name="Hulsmann N."/>
            <person name="Schleicher M."/>
            <person name="Noegel A.A."/>
            <person name="Eichinger L."/>
            <person name="Gallinger C."/>
            <person name="Pawlowski J."/>
            <person name="Sierra R."/>
            <person name="Euteneuer U."/>
            <person name="Pillet L."/>
            <person name="Moustafa A."/>
            <person name="Platzer M."/>
            <person name="Groth M."/>
            <person name="Szafranski K."/>
            <person name="Schliwa M."/>
        </authorList>
    </citation>
    <scope>NUCLEOTIDE SEQUENCE [LARGE SCALE GENOMIC DNA]</scope>
</reference>
<organism evidence="1 2">
    <name type="scientific">Reticulomyxa filosa</name>
    <dbReference type="NCBI Taxonomy" id="46433"/>
    <lineage>
        <taxon>Eukaryota</taxon>
        <taxon>Sar</taxon>
        <taxon>Rhizaria</taxon>
        <taxon>Retaria</taxon>
        <taxon>Foraminifera</taxon>
        <taxon>Monothalamids</taxon>
        <taxon>Reticulomyxidae</taxon>
        <taxon>Reticulomyxa</taxon>
    </lineage>
</organism>
<dbReference type="AlphaFoldDB" id="X6M6S9"/>
<accession>X6M6S9</accession>
<keyword evidence="2" id="KW-1185">Reference proteome</keyword>
<dbReference type="EMBL" id="ASPP01023946">
    <property type="protein sequence ID" value="ETO09698.1"/>
    <property type="molecule type" value="Genomic_DNA"/>
</dbReference>